<keyword evidence="2" id="KW-1185">Reference proteome</keyword>
<dbReference type="Proteomes" id="UP001597344">
    <property type="component" value="Unassembled WGS sequence"/>
</dbReference>
<dbReference type="RefSeq" id="WP_378319947.1">
    <property type="nucleotide sequence ID" value="NZ_JBHUHY010000007.1"/>
</dbReference>
<accession>A0ABW5AVD2</accession>
<protein>
    <submittedName>
        <fullName evidence="1">Uncharacterized protein</fullName>
    </submittedName>
</protein>
<name>A0ABW5AVD2_9FLAO</name>
<dbReference type="EMBL" id="JBHUHY010000007">
    <property type="protein sequence ID" value="MFD2186948.1"/>
    <property type="molecule type" value="Genomic_DNA"/>
</dbReference>
<comment type="caution">
    <text evidence="1">The sequence shown here is derived from an EMBL/GenBank/DDBJ whole genome shotgun (WGS) entry which is preliminary data.</text>
</comment>
<evidence type="ECO:0000313" key="2">
    <source>
        <dbReference type="Proteomes" id="UP001597344"/>
    </source>
</evidence>
<evidence type="ECO:0000313" key="1">
    <source>
        <dbReference type="EMBL" id="MFD2186948.1"/>
    </source>
</evidence>
<proteinExistence type="predicted"/>
<organism evidence="1 2">
    <name type="scientific">Aquimarina celericrescens</name>
    <dbReference type="NCBI Taxonomy" id="1964542"/>
    <lineage>
        <taxon>Bacteria</taxon>
        <taxon>Pseudomonadati</taxon>
        <taxon>Bacteroidota</taxon>
        <taxon>Flavobacteriia</taxon>
        <taxon>Flavobacteriales</taxon>
        <taxon>Flavobacteriaceae</taxon>
        <taxon>Aquimarina</taxon>
    </lineage>
</organism>
<reference evidence="2" key="1">
    <citation type="journal article" date="2019" name="Int. J. Syst. Evol. Microbiol.">
        <title>The Global Catalogue of Microorganisms (GCM) 10K type strain sequencing project: providing services to taxonomists for standard genome sequencing and annotation.</title>
        <authorList>
            <consortium name="The Broad Institute Genomics Platform"/>
            <consortium name="The Broad Institute Genome Sequencing Center for Infectious Disease"/>
            <person name="Wu L."/>
            <person name="Ma J."/>
        </authorList>
    </citation>
    <scope>NUCLEOTIDE SEQUENCE [LARGE SCALE GENOMIC DNA]</scope>
    <source>
        <strain evidence="2">DT92</strain>
    </source>
</reference>
<gene>
    <name evidence="1" type="ORF">ACFSJT_09105</name>
</gene>
<sequence>MLHKISELNGVRILKKDQQQSINAGGPPVIECHKDSDCPPGTTCKGCFCLGPNDPV</sequence>